<dbReference type="InterPro" id="IPR003959">
    <property type="entry name" value="ATPase_AAA_core"/>
</dbReference>
<feature type="domain" description="AAA+ ATPase" evidence="4">
    <location>
        <begin position="91"/>
        <end position="255"/>
    </location>
</feature>
<evidence type="ECO:0000256" key="3">
    <source>
        <dbReference type="ARBA" id="ARBA00023186"/>
    </source>
</evidence>
<dbReference type="PANTHER" id="PTHR48102:SF7">
    <property type="entry name" value="ATP-DEPENDENT CLP PROTEASE ATP-BINDING SUBUNIT CLPX-LIKE, MITOCHONDRIAL"/>
    <property type="match status" value="1"/>
</dbReference>
<evidence type="ECO:0000256" key="2">
    <source>
        <dbReference type="ARBA" id="ARBA00022840"/>
    </source>
</evidence>
<keyword evidence="2" id="KW-0067">ATP-binding</keyword>
<dbReference type="InterPro" id="IPR027417">
    <property type="entry name" value="P-loop_NTPase"/>
</dbReference>
<evidence type="ECO:0000259" key="5">
    <source>
        <dbReference type="SMART" id="SM01086"/>
    </source>
</evidence>
<dbReference type="SMART" id="SM00382">
    <property type="entry name" value="AAA"/>
    <property type="match status" value="1"/>
</dbReference>
<gene>
    <name evidence="6" type="ORF">EA58_14810</name>
</gene>
<dbReference type="GO" id="GO:0005524">
    <property type="term" value="F:ATP binding"/>
    <property type="evidence" value="ECO:0007669"/>
    <property type="project" value="UniProtKB-KW"/>
</dbReference>
<organism evidence="6 7">
    <name type="scientific">Photobacterium galatheae</name>
    <dbReference type="NCBI Taxonomy" id="1654360"/>
    <lineage>
        <taxon>Bacteria</taxon>
        <taxon>Pseudomonadati</taxon>
        <taxon>Pseudomonadota</taxon>
        <taxon>Gammaproteobacteria</taxon>
        <taxon>Vibrionales</taxon>
        <taxon>Vibrionaceae</taxon>
        <taxon>Photobacterium</taxon>
    </lineage>
</organism>
<protein>
    <recommendedName>
        <fullName evidence="8">ATP-dependent Clp protease ATP-binding subunit ClpX</fullName>
    </recommendedName>
</protein>
<evidence type="ECO:0008006" key="8">
    <source>
        <dbReference type="Google" id="ProtNLM"/>
    </source>
</evidence>
<dbReference type="Gene3D" id="3.40.50.300">
    <property type="entry name" value="P-loop containing nucleotide triphosphate hydrolases"/>
    <property type="match status" value="1"/>
</dbReference>
<accession>A0A066RUF1</accession>
<name>A0A066RUF1_9GAMM</name>
<dbReference type="Proteomes" id="UP000027192">
    <property type="component" value="Unassembled WGS sequence"/>
</dbReference>
<dbReference type="SUPFAM" id="SSF52540">
    <property type="entry name" value="P-loop containing nucleoside triphosphate hydrolases"/>
    <property type="match status" value="1"/>
</dbReference>
<dbReference type="GO" id="GO:0051603">
    <property type="term" value="P:proteolysis involved in protein catabolic process"/>
    <property type="evidence" value="ECO:0007669"/>
    <property type="project" value="TreeGrafter"/>
</dbReference>
<sequence>MLCKPCILDGYEFLSAQSRQANKEEQDRTHKDAMEMVMEDVSELRKPRELVALLDEYVIGQHDAKQMLSVAIYQHQKRIILNKHGFGSQAKKSNLLLIGPTGTGKTLLAETIAALTDLPIHIQDATPLTEAGYIGDSVEDMLAELIQKCDGDIGLAESKGIIFIDEIDKLRKRGDSANLNRDPSGDGVQSALLKLCEGADVRVPVSGGRKQQAAKTQTINTSNILFIASGAFEGIDEILDKESGTKKRIGFVADETPETRVKENAGMKHVNAKHIVQYGMKPEFVGRFSTIVHLEPLTMDVMKQIITDSKRSMFAGHRLLALADNIDLSITDEAVEAVAHHAFEQKVGARGLDGTMNKVLKEFSFDSPSENIDSFVITESVVKHALSDSDSPEL</sequence>
<dbReference type="AlphaFoldDB" id="A0A066RUF1"/>
<evidence type="ECO:0000313" key="7">
    <source>
        <dbReference type="Proteomes" id="UP000027192"/>
    </source>
</evidence>
<dbReference type="InterPro" id="IPR050052">
    <property type="entry name" value="ATP-dep_Clp_protease_ClpX"/>
</dbReference>
<proteinExistence type="predicted"/>
<reference evidence="6 7" key="1">
    <citation type="submission" date="2014-04" db="EMBL/GenBank/DDBJ databases">
        <title>Draft genome sequence of Photobacterium halotolerans S2753: a solonamide, ngercheumicin and holomycin producer.</title>
        <authorList>
            <person name="Machado H.R."/>
            <person name="Gram L."/>
        </authorList>
    </citation>
    <scope>NUCLEOTIDE SEQUENCE [LARGE SCALE GENOMIC DNA]</scope>
    <source>
        <strain evidence="6 7">S2753</strain>
    </source>
</reference>
<dbReference type="EMBL" id="JMIB01000027">
    <property type="protein sequence ID" value="KDM91018.1"/>
    <property type="molecule type" value="Genomic_DNA"/>
</dbReference>
<keyword evidence="3" id="KW-0143">Chaperone</keyword>
<dbReference type="PANTHER" id="PTHR48102">
    <property type="entry name" value="ATP-DEPENDENT CLP PROTEASE ATP-BINDING SUBUNIT CLPX-LIKE, MITOCHONDRIAL-RELATED"/>
    <property type="match status" value="1"/>
</dbReference>
<evidence type="ECO:0000259" key="4">
    <source>
        <dbReference type="SMART" id="SM00382"/>
    </source>
</evidence>
<keyword evidence="1" id="KW-0547">Nucleotide-binding</keyword>
<dbReference type="NCBIfam" id="NF003745">
    <property type="entry name" value="PRK05342.1"/>
    <property type="match status" value="1"/>
</dbReference>
<evidence type="ECO:0000313" key="6">
    <source>
        <dbReference type="EMBL" id="KDM91018.1"/>
    </source>
</evidence>
<dbReference type="SMART" id="SM01086">
    <property type="entry name" value="ClpB_D2-small"/>
    <property type="match status" value="1"/>
</dbReference>
<feature type="domain" description="Clp ATPase C-terminal" evidence="5">
    <location>
        <begin position="297"/>
        <end position="386"/>
    </location>
</feature>
<dbReference type="GO" id="GO:0016887">
    <property type="term" value="F:ATP hydrolysis activity"/>
    <property type="evidence" value="ECO:0007669"/>
    <property type="project" value="InterPro"/>
</dbReference>
<evidence type="ECO:0000256" key="1">
    <source>
        <dbReference type="ARBA" id="ARBA00022741"/>
    </source>
</evidence>
<dbReference type="Pfam" id="PF07724">
    <property type="entry name" value="AAA_2"/>
    <property type="match status" value="1"/>
</dbReference>
<keyword evidence="7" id="KW-1185">Reference proteome</keyword>
<dbReference type="InterPro" id="IPR003593">
    <property type="entry name" value="AAA+_ATPase"/>
</dbReference>
<dbReference type="Pfam" id="PF10431">
    <property type="entry name" value="ClpB_D2-small"/>
    <property type="match status" value="1"/>
</dbReference>
<dbReference type="Gene3D" id="1.10.8.60">
    <property type="match status" value="1"/>
</dbReference>
<comment type="caution">
    <text evidence="6">The sequence shown here is derived from an EMBL/GenBank/DDBJ whole genome shotgun (WGS) entry which is preliminary data.</text>
</comment>
<dbReference type="STRING" id="1654360.EA58_14810"/>
<dbReference type="InterPro" id="IPR019489">
    <property type="entry name" value="Clp_ATPase_C"/>
</dbReference>